<reference evidence="3" key="1">
    <citation type="journal article" date="2022" name="Microb. Genom.">
        <title>A global pangenome for the wheat fungal pathogen Pyrenophora tritici-repentis and prediction of effector protein structural homology.</title>
        <authorList>
            <person name="Moolhuijzen P.M."/>
            <person name="See P.T."/>
            <person name="Shi G."/>
            <person name="Powell H.R."/>
            <person name="Cockram J."/>
            <person name="Jorgensen L.N."/>
            <person name="Benslimane H."/>
            <person name="Strelkov S.E."/>
            <person name="Turner J."/>
            <person name="Liu Z."/>
            <person name="Moffat C.S."/>
        </authorList>
    </citation>
    <scope>NUCLEOTIDE SEQUENCE [LARGE SCALE GENOMIC DNA]</scope>
</reference>
<proteinExistence type="predicted"/>
<feature type="region of interest" description="Disordered" evidence="1">
    <location>
        <begin position="1"/>
        <end position="40"/>
    </location>
</feature>
<organism evidence="2 3">
    <name type="scientific">Pyrenophora tritici-repentis</name>
    <dbReference type="NCBI Taxonomy" id="45151"/>
    <lineage>
        <taxon>Eukaryota</taxon>
        <taxon>Fungi</taxon>
        <taxon>Dikarya</taxon>
        <taxon>Ascomycota</taxon>
        <taxon>Pezizomycotina</taxon>
        <taxon>Dothideomycetes</taxon>
        <taxon>Pleosporomycetidae</taxon>
        <taxon>Pleosporales</taxon>
        <taxon>Pleosporineae</taxon>
        <taxon>Pleosporaceae</taxon>
        <taxon>Pyrenophora</taxon>
    </lineage>
</organism>
<feature type="compositionally biased region" description="Basic and acidic residues" evidence="1">
    <location>
        <begin position="66"/>
        <end position="75"/>
    </location>
</feature>
<feature type="region of interest" description="Disordered" evidence="1">
    <location>
        <begin position="60"/>
        <end position="99"/>
    </location>
</feature>
<dbReference type="EMBL" id="NRDI02000002">
    <property type="protein sequence ID" value="KAI1518835.1"/>
    <property type="molecule type" value="Genomic_DNA"/>
</dbReference>
<dbReference type="AlphaFoldDB" id="A0A922NNA1"/>
<keyword evidence="3" id="KW-1185">Reference proteome</keyword>
<feature type="compositionally biased region" description="Basic and acidic residues" evidence="1">
    <location>
        <begin position="1"/>
        <end position="18"/>
    </location>
</feature>
<feature type="compositionally biased region" description="Basic residues" evidence="1">
    <location>
        <begin position="85"/>
        <end position="94"/>
    </location>
</feature>
<comment type="caution">
    <text evidence="2">The sequence shown here is derived from an EMBL/GenBank/DDBJ whole genome shotgun (WGS) entry which is preliminary data.</text>
</comment>
<sequence>MQRETWTGYEDKATEPRGRSGYSGAATCGARSNQQPPDGDTAAIITIIIWARTAASESCVSSCPASDKKPHHPSDGHGPWAMGHAHARRQHGSKLARSGIIQPIMLSANR</sequence>
<evidence type="ECO:0000256" key="1">
    <source>
        <dbReference type="SAM" id="MobiDB-lite"/>
    </source>
</evidence>
<name>A0A922NNA1_9PLEO</name>
<evidence type="ECO:0000313" key="2">
    <source>
        <dbReference type="EMBL" id="KAI1518835.1"/>
    </source>
</evidence>
<evidence type="ECO:0000313" key="3">
    <source>
        <dbReference type="Proteomes" id="UP000249757"/>
    </source>
</evidence>
<accession>A0A922NNA1</accession>
<gene>
    <name evidence="2" type="ORF">Ptr86124_001963</name>
</gene>
<dbReference type="Proteomes" id="UP000249757">
    <property type="component" value="Unassembled WGS sequence"/>
</dbReference>
<protein>
    <submittedName>
        <fullName evidence="2">Uncharacterized protein</fullName>
    </submittedName>
</protein>